<accession>A0A9X3S2G3</accession>
<dbReference type="AlphaFoldDB" id="A0A9X3S2G3"/>
<proteinExistence type="predicted"/>
<gene>
    <name evidence="1" type="ORF">OM076_12625</name>
</gene>
<dbReference type="RefSeq" id="WP_270040293.1">
    <property type="nucleotide sequence ID" value="NZ_JAPDOD010000009.1"/>
</dbReference>
<protein>
    <submittedName>
        <fullName evidence="1">Uncharacterized protein</fullName>
    </submittedName>
</protein>
<reference evidence="1" key="1">
    <citation type="submission" date="2022-10" db="EMBL/GenBank/DDBJ databases">
        <title>The WGS of Solirubrobacter ginsenosidimutans DSM 21036.</title>
        <authorList>
            <person name="Jiang Z."/>
        </authorList>
    </citation>
    <scope>NUCLEOTIDE SEQUENCE</scope>
    <source>
        <strain evidence="1">DSM 21036</strain>
    </source>
</reference>
<dbReference type="EMBL" id="JAPDOD010000009">
    <property type="protein sequence ID" value="MDA0161116.1"/>
    <property type="molecule type" value="Genomic_DNA"/>
</dbReference>
<dbReference type="Proteomes" id="UP001149140">
    <property type="component" value="Unassembled WGS sequence"/>
</dbReference>
<keyword evidence="2" id="KW-1185">Reference proteome</keyword>
<organism evidence="1 2">
    <name type="scientific">Solirubrobacter ginsenosidimutans</name>
    <dbReference type="NCBI Taxonomy" id="490573"/>
    <lineage>
        <taxon>Bacteria</taxon>
        <taxon>Bacillati</taxon>
        <taxon>Actinomycetota</taxon>
        <taxon>Thermoleophilia</taxon>
        <taxon>Solirubrobacterales</taxon>
        <taxon>Solirubrobacteraceae</taxon>
        <taxon>Solirubrobacter</taxon>
    </lineage>
</organism>
<comment type="caution">
    <text evidence="1">The sequence shown here is derived from an EMBL/GenBank/DDBJ whole genome shotgun (WGS) entry which is preliminary data.</text>
</comment>
<evidence type="ECO:0000313" key="1">
    <source>
        <dbReference type="EMBL" id="MDA0161116.1"/>
    </source>
</evidence>
<sequence>MEETEDQLRTEIGELMDKVMASMGVGTLMIPDEIQRGMQETASPSLDEAGLRTLRDDLKALL</sequence>
<evidence type="ECO:0000313" key="2">
    <source>
        <dbReference type="Proteomes" id="UP001149140"/>
    </source>
</evidence>
<name>A0A9X3S2G3_9ACTN</name>